<dbReference type="SMART" id="SM00382">
    <property type="entry name" value="AAA"/>
    <property type="match status" value="1"/>
</dbReference>
<feature type="transmembrane region" description="Helical" evidence="5">
    <location>
        <begin position="524"/>
        <end position="543"/>
    </location>
</feature>
<dbReference type="PANTHER" id="PTHR42711:SF5">
    <property type="entry name" value="ABC TRANSPORTER ATP-BINDING PROTEIN NATA"/>
    <property type="match status" value="1"/>
</dbReference>
<dbReference type="GO" id="GO:0005524">
    <property type="term" value="F:ATP binding"/>
    <property type="evidence" value="ECO:0007669"/>
    <property type="project" value="UniProtKB-KW"/>
</dbReference>
<dbReference type="EMBL" id="CP043026">
    <property type="protein sequence ID" value="QEH62038.1"/>
    <property type="molecule type" value="Genomic_DNA"/>
</dbReference>
<dbReference type="RefSeq" id="WP_166508409.1">
    <property type="nucleotide sequence ID" value="NZ_CP043026.1"/>
</dbReference>
<feature type="transmembrane region" description="Helical" evidence="5">
    <location>
        <begin position="573"/>
        <end position="594"/>
    </location>
</feature>
<dbReference type="PROSITE" id="PS50893">
    <property type="entry name" value="ABC_TRANSPORTER_2"/>
    <property type="match status" value="1"/>
</dbReference>
<dbReference type="SUPFAM" id="SSF52540">
    <property type="entry name" value="P-loop containing nucleoside triphosphate hydrolases"/>
    <property type="match status" value="1"/>
</dbReference>
<proteinExistence type="inferred from homology"/>
<sequence>MKKEAIVVENLNKRFKSGYGVFDINFNVQYGKVFGYLGPNGAGKSTTIRSLMGFIKPDSGTSTVMIENVADAKQEQNEDSLIAQLTQFDSWTDANKVQRNIGYVPGEIAFPIQMTGIELLKQIFKLRNMTNWDDVRKYIDYWEFNPNMKIKKMSKGMKQKVALVIAWMHNPDIIVLDEPTTGLDPLMQEKFVKLVQKSKEEGKAIILSSHIFSEIERTCDYVSIIKRGKIISTIDIKDIQYNDEKTYEVKFKSKVDKKTFDNKNFEVKSFENNTLTVVVENKHINDFIKLVSGFDLEFIKEHPLNLEQYFMKYYQNEIETDVVDSLDNIELKSSNKKSIISFELIKDTIRKSAGLWFFMTALPTIMIIIAFSVLINNPNLPVQVSPEAANGLTWNQILMQTSQGLITSSTGISYLLLLVYVLVTGNSLVASEVDKGTMVNLLTTNQSRKSVILTKMLTFINSLFVSILIQFLATTITVSAWGQGANLDFGVLAMNYLGLFLILFAVSAIAFFSSTWFNKSSASIGAAAGIAILFYVLYFVSMIDDSVAFFKYFSLNTLFNVDYTSVGQVGKYLAQYLVLLGVGIGLYVGSYFVFTKKDLPL</sequence>
<dbReference type="GO" id="GO:0016887">
    <property type="term" value="F:ATP hydrolysis activity"/>
    <property type="evidence" value="ECO:0007669"/>
    <property type="project" value="InterPro"/>
</dbReference>
<feature type="transmembrane region" description="Helical" evidence="5">
    <location>
        <begin position="493"/>
        <end position="512"/>
    </location>
</feature>
<keyword evidence="5" id="KW-0472">Membrane</keyword>
<gene>
    <name evidence="7" type="ORF">SCHIN_v1c08430</name>
</gene>
<evidence type="ECO:0000256" key="1">
    <source>
        <dbReference type="ARBA" id="ARBA00005417"/>
    </source>
</evidence>
<feature type="transmembrane region" description="Helical" evidence="5">
    <location>
        <begin position="355"/>
        <end position="375"/>
    </location>
</feature>
<dbReference type="KEGG" id="schi:SCHIN_v1c08430"/>
<keyword evidence="5" id="KW-1133">Transmembrane helix</keyword>
<dbReference type="InterPro" id="IPR027417">
    <property type="entry name" value="P-loop_NTPase"/>
</dbReference>
<evidence type="ECO:0000313" key="7">
    <source>
        <dbReference type="EMBL" id="QEH62038.1"/>
    </source>
</evidence>
<dbReference type="Pfam" id="PF00005">
    <property type="entry name" value="ABC_tran"/>
    <property type="match status" value="1"/>
</dbReference>
<evidence type="ECO:0000256" key="2">
    <source>
        <dbReference type="ARBA" id="ARBA00022448"/>
    </source>
</evidence>
<organism evidence="7 8">
    <name type="scientific">Spiroplasma chinense</name>
    <dbReference type="NCBI Taxonomy" id="216932"/>
    <lineage>
        <taxon>Bacteria</taxon>
        <taxon>Bacillati</taxon>
        <taxon>Mycoplasmatota</taxon>
        <taxon>Mollicutes</taxon>
        <taxon>Entomoplasmatales</taxon>
        <taxon>Spiroplasmataceae</taxon>
        <taxon>Spiroplasma</taxon>
    </lineage>
</organism>
<dbReference type="PROSITE" id="PS00211">
    <property type="entry name" value="ABC_TRANSPORTER_1"/>
    <property type="match status" value="1"/>
</dbReference>
<keyword evidence="8" id="KW-1185">Reference proteome</keyword>
<dbReference type="CDD" id="cd03230">
    <property type="entry name" value="ABC_DR_subfamily_A"/>
    <property type="match status" value="1"/>
</dbReference>
<keyword evidence="5" id="KW-0812">Transmembrane</keyword>
<feature type="transmembrane region" description="Helical" evidence="5">
    <location>
        <begin position="452"/>
        <end position="473"/>
    </location>
</feature>
<dbReference type="InterPro" id="IPR050763">
    <property type="entry name" value="ABC_transporter_ATP-binding"/>
</dbReference>
<dbReference type="InterPro" id="IPR003593">
    <property type="entry name" value="AAA+_ATPase"/>
</dbReference>
<feature type="domain" description="ABC transporter" evidence="6">
    <location>
        <begin position="6"/>
        <end position="252"/>
    </location>
</feature>
<dbReference type="Gene3D" id="3.40.50.300">
    <property type="entry name" value="P-loop containing nucleotide triphosphate hydrolases"/>
    <property type="match status" value="1"/>
</dbReference>
<evidence type="ECO:0000256" key="3">
    <source>
        <dbReference type="ARBA" id="ARBA00022741"/>
    </source>
</evidence>
<dbReference type="PANTHER" id="PTHR42711">
    <property type="entry name" value="ABC TRANSPORTER ATP-BINDING PROTEIN"/>
    <property type="match status" value="1"/>
</dbReference>
<dbReference type="InterPro" id="IPR017871">
    <property type="entry name" value="ABC_transporter-like_CS"/>
</dbReference>
<evidence type="ECO:0000256" key="5">
    <source>
        <dbReference type="SAM" id="Phobius"/>
    </source>
</evidence>
<protein>
    <submittedName>
        <fullName evidence="7">ABC transporter ATP-binding protein</fullName>
    </submittedName>
</protein>
<keyword evidence="3" id="KW-0547">Nucleotide-binding</keyword>
<reference evidence="7 8" key="1">
    <citation type="submission" date="2019-08" db="EMBL/GenBank/DDBJ databases">
        <title>Complete genome sequence of Spiroplasma chinense CCH (DSM 19755).</title>
        <authorList>
            <person name="Shen H.-Y."/>
            <person name="Lin Y.-C."/>
            <person name="Chou L."/>
            <person name="Kuo C.-H."/>
        </authorList>
    </citation>
    <scope>NUCLEOTIDE SEQUENCE [LARGE SCALE GENOMIC DNA]</scope>
    <source>
        <strain evidence="7 8">CCH</strain>
    </source>
</reference>
<keyword evidence="4 7" id="KW-0067">ATP-binding</keyword>
<dbReference type="Pfam" id="PF12679">
    <property type="entry name" value="ABC2_membrane_2"/>
    <property type="match status" value="1"/>
</dbReference>
<evidence type="ECO:0000259" key="6">
    <source>
        <dbReference type="PROSITE" id="PS50893"/>
    </source>
</evidence>
<dbReference type="InterPro" id="IPR003439">
    <property type="entry name" value="ABC_transporter-like_ATP-bd"/>
</dbReference>
<dbReference type="AlphaFoldDB" id="A0A5B9Y4E4"/>
<name>A0A5B9Y4E4_9MOLU</name>
<dbReference type="GO" id="GO:0005886">
    <property type="term" value="C:plasma membrane"/>
    <property type="evidence" value="ECO:0007669"/>
    <property type="project" value="UniProtKB-SubCell"/>
</dbReference>
<comment type="similarity">
    <text evidence="1">Belongs to the ABC transporter superfamily.</text>
</comment>
<evidence type="ECO:0000256" key="4">
    <source>
        <dbReference type="ARBA" id="ARBA00022840"/>
    </source>
</evidence>
<evidence type="ECO:0000313" key="8">
    <source>
        <dbReference type="Proteomes" id="UP000323144"/>
    </source>
</evidence>
<accession>A0A5B9Y4E4</accession>
<keyword evidence="2" id="KW-0813">Transport</keyword>
<dbReference type="Proteomes" id="UP000323144">
    <property type="component" value="Chromosome"/>
</dbReference>
<feature type="transmembrane region" description="Helical" evidence="5">
    <location>
        <begin position="412"/>
        <end position="431"/>
    </location>
</feature>
<dbReference type="GO" id="GO:0140359">
    <property type="term" value="F:ABC-type transporter activity"/>
    <property type="evidence" value="ECO:0007669"/>
    <property type="project" value="InterPro"/>
</dbReference>